<evidence type="ECO:0000256" key="1">
    <source>
        <dbReference type="ARBA" id="ARBA00004502"/>
    </source>
</evidence>
<dbReference type="PIRSF" id="PIRSF036881">
    <property type="entry name" value="PAT"/>
    <property type="match status" value="1"/>
</dbReference>
<dbReference type="SUPFAM" id="SSF109775">
    <property type="entry name" value="Mannose-6-phosphate receptor binding protein 1 (Tip47), C-terminal domain"/>
    <property type="match status" value="1"/>
</dbReference>
<evidence type="ECO:0000256" key="5">
    <source>
        <dbReference type="SAM" id="MobiDB-lite"/>
    </source>
</evidence>
<dbReference type="InterPro" id="IPR004279">
    <property type="entry name" value="Perilipin"/>
</dbReference>
<evidence type="ECO:0000256" key="4">
    <source>
        <dbReference type="PIRNR" id="PIRNR036881"/>
    </source>
</evidence>
<proteinExistence type="inferred from homology"/>
<organism evidence="6 7">
    <name type="scientific">Mya arenaria</name>
    <name type="common">Soft-shell clam</name>
    <dbReference type="NCBI Taxonomy" id="6604"/>
    <lineage>
        <taxon>Eukaryota</taxon>
        <taxon>Metazoa</taxon>
        <taxon>Spiralia</taxon>
        <taxon>Lophotrochozoa</taxon>
        <taxon>Mollusca</taxon>
        <taxon>Bivalvia</taxon>
        <taxon>Autobranchia</taxon>
        <taxon>Heteroconchia</taxon>
        <taxon>Euheterodonta</taxon>
        <taxon>Imparidentia</taxon>
        <taxon>Neoheterodontei</taxon>
        <taxon>Myida</taxon>
        <taxon>Myoidea</taxon>
        <taxon>Myidae</taxon>
        <taxon>Mya</taxon>
    </lineage>
</organism>
<feature type="region of interest" description="Disordered" evidence="5">
    <location>
        <begin position="413"/>
        <end position="440"/>
    </location>
</feature>
<reference evidence="6" key="1">
    <citation type="submission" date="2022-11" db="EMBL/GenBank/DDBJ databases">
        <title>Centuries of genome instability and evolution in soft-shell clam transmissible cancer (bioRxiv).</title>
        <authorList>
            <person name="Hart S.F.M."/>
            <person name="Yonemitsu M.A."/>
            <person name="Giersch R.M."/>
            <person name="Beal B.F."/>
            <person name="Arriagada G."/>
            <person name="Davis B.W."/>
            <person name="Ostrander E.A."/>
            <person name="Goff S.P."/>
            <person name="Metzger M.J."/>
        </authorList>
    </citation>
    <scope>NUCLEOTIDE SEQUENCE</scope>
    <source>
        <strain evidence="6">MELC-2E11</strain>
        <tissue evidence="6">Siphon/mantle</tissue>
    </source>
</reference>
<keyword evidence="3" id="KW-0551">Lipid droplet</keyword>
<comment type="subcellular location">
    <subcellularLocation>
        <location evidence="1">Lipid droplet</location>
    </subcellularLocation>
</comment>
<evidence type="ECO:0000313" key="7">
    <source>
        <dbReference type="Proteomes" id="UP001164746"/>
    </source>
</evidence>
<comment type="similarity">
    <text evidence="2 4">Belongs to the perilipin family.</text>
</comment>
<accession>A0ABY7DJH0</accession>
<dbReference type="EMBL" id="CP111014">
    <property type="protein sequence ID" value="WAQ97844.1"/>
    <property type="molecule type" value="Genomic_DNA"/>
</dbReference>
<name>A0ABY7DJH0_MYAAR</name>
<dbReference type="Proteomes" id="UP001164746">
    <property type="component" value="Chromosome 3"/>
</dbReference>
<protein>
    <submittedName>
        <fullName evidence="6">PLIN2-like protein</fullName>
    </submittedName>
</protein>
<evidence type="ECO:0000256" key="2">
    <source>
        <dbReference type="ARBA" id="ARBA00006311"/>
    </source>
</evidence>
<sequence length="489" mass="55200">MYRRSIMMEQERQDSEQFISRLGNLPIVSSAWGTVCTAYQKTKESHTLLKSTCDLAESGVQSVVSTAMPYVEKYQPQIEKVNAYACDKLTVMEEQYPVITRPTEDVLQEGKEKCANMVKPITDRVTAVKDTYTGVVNRGHEAVEATKGRVEAVKDYGMTTAARTLETPLGQYAMDKVNDALTLSEDYIEKYLPAGDDENADKVPEELDEVSTMTRVTALSSKLRQRMYKRAMRDLKGLQIRSQEKIEKLNFTVDLIEYAKSGAGDVKESLEEKYEVAQQRLAEYWDQVTAEEDSDDEEETPTTMEGRTIVMARQLTRQVRKGVTTVSGYMPVRLQPAVIRERLENAVKYSEELYQSFRKAESFTELPSWVVSQTRERLAYVQETVSFLADTFLVTPITWLVSKRAVEGPEPVPEAMEMEPVGGRAKPTRGQEGSDEEEELSLSGHWLERDYGSFDLPASIDNIELSNDDIFGFHVNRAAAPVVRTMSAA</sequence>
<dbReference type="PANTHER" id="PTHR14024:SF49">
    <property type="entry name" value="LIPID STORAGE DROPLETS SURFACE-BINDING PROTEIN 1"/>
    <property type="match status" value="1"/>
</dbReference>
<dbReference type="Pfam" id="PF03036">
    <property type="entry name" value="Perilipin"/>
    <property type="match status" value="1"/>
</dbReference>
<dbReference type="Gene3D" id="1.20.120.340">
    <property type="entry name" value="Flagellar protein FliS"/>
    <property type="match status" value="1"/>
</dbReference>
<feature type="compositionally biased region" description="Low complexity" evidence="5">
    <location>
        <begin position="413"/>
        <end position="422"/>
    </location>
</feature>
<evidence type="ECO:0000256" key="3">
    <source>
        <dbReference type="ARBA" id="ARBA00022677"/>
    </source>
</evidence>
<evidence type="ECO:0000313" key="6">
    <source>
        <dbReference type="EMBL" id="WAQ97844.1"/>
    </source>
</evidence>
<dbReference type="PANTHER" id="PTHR14024">
    <property type="entry name" value="PERILIPIN"/>
    <property type="match status" value="1"/>
</dbReference>
<gene>
    <name evidence="6" type="ORF">MAR_022217</name>
</gene>
<keyword evidence="7" id="KW-1185">Reference proteome</keyword>